<sequence>MENSRSWLCIILLFYSLAVSEPRQLVYPNFGTRNPTTKAYQPAAVALRVNTVKELGSLLKTGTAKNPRIRTQRRSPGGPDPKHH</sequence>
<keyword evidence="4" id="KW-1185">Reference proteome</keyword>
<reference evidence="3" key="1">
    <citation type="submission" date="2020-12" db="EMBL/GenBank/DDBJ databases">
        <title>WGS assembly of Carya illinoinensis cv. Pawnee.</title>
        <authorList>
            <person name="Platts A."/>
            <person name="Shu S."/>
            <person name="Wright S."/>
            <person name="Barry K."/>
            <person name="Edger P."/>
            <person name="Pires J.C."/>
            <person name="Schmutz J."/>
        </authorList>
    </citation>
    <scope>NUCLEOTIDE SEQUENCE</scope>
    <source>
        <tissue evidence="3">Leaf</tissue>
    </source>
</reference>
<dbReference type="Proteomes" id="UP000811609">
    <property type="component" value="Chromosome 9"/>
</dbReference>
<protein>
    <recommendedName>
        <fullName evidence="5">CLAVATA3/ESR (CLE)-related protein</fullName>
    </recommendedName>
</protein>
<feature type="chain" id="PRO_5035794783" description="CLAVATA3/ESR (CLE)-related protein" evidence="2">
    <location>
        <begin position="21"/>
        <end position="84"/>
    </location>
</feature>
<evidence type="ECO:0008006" key="5">
    <source>
        <dbReference type="Google" id="ProtNLM"/>
    </source>
</evidence>
<dbReference type="EMBL" id="CM031817">
    <property type="protein sequence ID" value="KAG6641353.1"/>
    <property type="molecule type" value="Genomic_DNA"/>
</dbReference>
<feature type="signal peptide" evidence="2">
    <location>
        <begin position="1"/>
        <end position="20"/>
    </location>
</feature>
<proteinExistence type="predicted"/>
<evidence type="ECO:0000313" key="3">
    <source>
        <dbReference type="EMBL" id="KAG6641353.1"/>
    </source>
</evidence>
<evidence type="ECO:0000313" key="4">
    <source>
        <dbReference type="Proteomes" id="UP000811609"/>
    </source>
</evidence>
<dbReference type="AlphaFoldDB" id="A0A8T1PI08"/>
<gene>
    <name evidence="3" type="ORF">CIPAW_09G067500</name>
</gene>
<evidence type="ECO:0000256" key="1">
    <source>
        <dbReference type="SAM" id="MobiDB-lite"/>
    </source>
</evidence>
<organism evidence="3 4">
    <name type="scientific">Carya illinoinensis</name>
    <name type="common">Pecan</name>
    <dbReference type="NCBI Taxonomy" id="32201"/>
    <lineage>
        <taxon>Eukaryota</taxon>
        <taxon>Viridiplantae</taxon>
        <taxon>Streptophyta</taxon>
        <taxon>Embryophyta</taxon>
        <taxon>Tracheophyta</taxon>
        <taxon>Spermatophyta</taxon>
        <taxon>Magnoliopsida</taxon>
        <taxon>eudicotyledons</taxon>
        <taxon>Gunneridae</taxon>
        <taxon>Pentapetalae</taxon>
        <taxon>rosids</taxon>
        <taxon>fabids</taxon>
        <taxon>Fagales</taxon>
        <taxon>Juglandaceae</taxon>
        <taxon>Carya</taxon>
    </lineage>
</organism>
<accession>A0A8T1PI08</accession>
<name>A0A8T1PI08_CARIL</name>
<feature type="region of interest" description="Disordered" evidence="1">
    <location>
        <begin position="60"/>
        <end position="84"/>
    </location>
</feature>
<evidence type="ECO:0000256" key="2">
    <source>
        <dbReference type="SAM" id="SignalP"/>
    </source>
</evidence>
<comment type="caution">
    <text evidence="3">The sequence shown here is derived from an EMBL/GenBank/DDBJ whole genome shotgun (WGS) entry which is preliminary data.</text>
</comment>
<keyword evidence="2" id="KW-0732">Signal</keyword>